<dbReference type="InterPro" id="IPR037066">
    <property type="entry name" value="Plug_dom_sf"/>
</dbReference>
<keyword evidence="9" id="KW-0406">Ion transport</keyword>
<dbReference type="InterPro" id="IPR010916">
    <property type="entry name" value="TonB_box_CS"/>
</dbReference>
<keyword evidence="21" id="KW-1185">Reference proteome</keyword>
<keyword evidence="4 14" id="KW-1134">Transmembrane beta strand</keyword>
<dbReference type="GO" id="GO:0015891">
    <property type="term" value="P:siderophore transport"/>
    <property type="evidence" value="ECO:0007669"/>
    <property type="project" value="InterPro"/>
</dbReference>
<dbReference type="Gene3D" id="2.170.130.10">
    <property type="entry name" value="TonB-dependent receptor, plug domain"/>
    <property type="match status" value="1"/>
</dbReference>
<sequence length="704" mass="77000">MISHRRHRLTIALLIACVAPAAFAQEGDTATTLDSIEVVAERAVTATKTDTAVVETPQAVSVVPSELFAQRGALNLQETLRYTAGVTAESYGLDTRGESFFVRSVDPTQYLDGMRKVYNYSPIPRIDVYTLDRVEVLRGPSSMLYGQGAAGGIVNAISKRPESTFGGEVGVQFGSFDRTQLQADVTGALDEEGDVAARLVAVARNGGMQTDELPDDRLVLAPSIAWHLGDHTDITLLAQYQRDRSASSQQFLPVAGTLLAPPGRRLDPSTFLGDKDYDRLESTQSSATMLLEHRFNDALIGRSSIRYADIDTTFQELYPDVFTNPANPFDAEGLLNRYAYAIKPHLGILTSDHSLQYGFATGPLEHKLLAGVDYSDFQQRSQSAFCPADRLQQIDSRCLIPAIDPYNPVSSGVIAPAYVTNPKQRNTQLGVYLQDQIRYADRVSLVLGVRRDRARSQTEGSPEQTDKETSYRIGVIGDVGKGFSPYVSYAESFLPVAGLDFYTRAFKPMRGKQVEAGVKWVPTRGAMFTANAYRIVETNRTTNDPNNVLNVIQTGEIRSQGVELEAAYAIGDDFLVTGSVAYNDAEVTESNFAHEVGVQLSDTPKRLASVWVSKRFALGDALQMRVGLGGRHVGPTLSTTAAGSLETPGYTLADALVSFDWTQWSLTFNATNLFDKEYFAPCRAFGDCFTGNTRTLTGSVVYRF</sequence>
<dbReference type="AlphaFoldDB" id="A0A3M8SUH2"/>
<feature type="short sequence motif" description="TonB box" evidence="15">
    <location>
        <begin position="35"/>
        <end position="41"/>
    </location>
</feature>
<evidence type="ECO:0000256" key="9">
    <source>
        <dbReference type="ARBA" id="ARBA00023065"/>
    </source>
</evidence>
<evidence type="ECO:0000256" key="3">
    <source>
        <dbReference type="ARBA" id="ARBA00022448"/>
    </source>
</evidence>
<keyword evidence="10 15" id="KW-0798">TonB box</keyword>
<evidence type="ECO:0000259" key="18">
    <source>
        <dbReference type="Pfam" id="PF00593"/>
    </source>
</evidence>
<evidence type="ECO:0000256" key="17">
    <source>
        <dbReference type="SAM" id="SignalP"/>
    </source>
</evidence>
<dbReference type="InterPro" id="IPR036942">
    <property type="entry name" value="Beta-barrel_TonB_sf"/>
</dbReference>
<dbReference type="PROSITE" id="PS52016">
    <property type="entry name" value="TONB_DEPENDENT_REC_3"/>
    <property type="match status" value="1"/>
</dbReference>
<name>A0A3M8SUH2_9GAMM</name>
<dbReference type="CDD" id="cd01347">
    <property type="entry name" value="ligand_gated_channel"/>
    <property type="match status" value="1"/>
</dbReference>
<accession>A0A3M8SUH2</accession>
<keyword evidence="6 14" id="KW-0812">Transmembrane</keyword>
<dbReference type="GO" id="GO:0009279">
    <property type="term" value="C:cell outer membrane"/>
    <property type="evidence" value="ECO:0007669"/>
    <property type="project" value="UniProtKB-SubCell"/>
</dbReference>
<protein>
    <submittedName>
        <fullName evidence="20">TonB-dependent siderophore receptor</fullName>
    </submittedName>
</protein>
<dbReference type="NCBIfam" id="TIGR01783">
    <property type="entry name" value="TonB-siderophor"/>
    <property type="match status" value="1"/>
</dbReference>
<proteinExistence type="inferred from homology"/>
<comment type="caution">
    <text evidence="20">The sequence shown here is derived from an EMBL/GenBank/DDBJ whole genome shotgun (WGS) entry which is preliminary data.</text>
</comment>
<feature type="domain" description="TonB-dependent receptor plug" evidence="19">
    <location>
        <begin position="54"/>
        <end position="153"/>
    </location>
</feature>
<dbReference type="InterPro" id="IPR010105">
    <property type="entry name" value="TonB_sidphr_rcpt"/>
</dbReference>
<keyword evidence="3 14" id="KW-0813">Transport</keyword>
<evidence type="ECO:0000256" key="2">
    <source>
        <dbReference type="ARBA" id="ARBA00009810"/>
    </source>
</evidence>
<evidence type="ECO:0000313" key="21">
    <source>
        <dbReference type="Proteomes" id="UP000267049"/>
    </source>
</evidence>
<dbReference type="Pfam" id="PF07715">
    <property type="entry name" value="Plug"/>
    <property type="match status" value="1"/>
</dbReference>
<dbReference type="RefSeq" id="WP_123087628.1">
    <property type="nucleotide sequence ID" value="NZ_RIBS01000003.1"/>
</dbReference>
<evidence type="ECO:0000256" key="11">
    <source>
        <dbReference type="ARBA" id="ARBA00023136"/>
    </source>
</evidence>
<organism evidence="20 21">
    <name type="scientific">Montanilutibacter psychrotolerans</name>
    <dbReference type="NCBI Taxonomy" id="1327343"/>
    <lineage>
        <taxon>Bacteria</taxon>
        <taxon>Pseudomonadati</taxon>
        <taxon>Pseudomonadota</taxon>
        <taxon>Gammaproteobacteria</taxon>
        <taxon>Lysobacterales</taxon>
        <taxon>Lysobacteraceae</taxon>
        <taxon>Montanilutibacter</taxon>
    </lineage>
</organism>
<dbReference type="EMBL" id="RIBS01000003">
    <property type="protein sequence ID" value="RNF84443.1"/>
    <property type="molecule type" value="Genomic_DNA"/>
</dbReference>
<evidence type="ECO:0000256" key="10">
    <source>
        <dbReference type="ARBA" id="ARBA00023077"/>
    </source>
</evidence>
<dbReference type="InterPro" id="IPR012910">
    <property type="entry name" value="Plug_dom"/>
</dbReference>
<evidence type="ECO:0000256" key="1">
    <source>
        <dbReference type="ARBA" id="ARBA00004571"/>
    </source>
</evidence>
<evidence type="ECO:0000256" key="5">
    <source>
        <dbReference type="ARBA" id="ARBA00022496"/>
    </source>
</evidence>
<gene>
    <name evidence="20" type="ORF">EER27_08705</name>
</gene>
<evidence type="ECO:0000313" key="20">
    <source>
        <dbReference type="EMBL" id="RNF84443.1"/>
    </source>
</evidence>
<comment type="similarity">
    <text evidence="2 14 16">Belongs to the TonB-dependent receptor family.</text>
</comment>
<feature type="domain" description="TonB-dependent receptor-like beta-barrel" evidence="18">
    <location>
        <begin position="226"/>
        <end position="673"/>
    </location>
</feature>
<dbReference type="Pfam" id="PF00593">
    <property type="entry name" value="TonB_dep_Rec_b-barrel"/>
    <property type="match status" value="1"/>
</dbReference>
<evidence type="ECO:0000256" key="15">
    <source>
        <dbReference type="PROSITE-ProRule" id="PRU10143"/>
    </source>
</evidence>
<dbReference type="PROSITE" id="PS00430">
    <property type="entry name" value="TONB_DEPENDENT_REC_1"/>
    <property type="match status" value="1"/>
</dbReference>
<dbReference type="PANTHER" id="PTHR32552">
    <property type="entry name" value="FERRICHROME IRON RECEPTOR-RELATED"/>
    <property type="match status" value="1"/>
</dbReference>
<comment type="subcellular location">
    <subcellularLocation>
        <location evidence="1 14">Cell outer membrane</location>
        <topology evidence="1 14">Multi-pass membrane protein</topology>
    </subcellularLocation>
</comment>
<dbReference type="GO" id="GO:0038023">
    <property type="term" value="F:signaling receptor activity"/>
    <property type="evidence" value="ECO:0007669"/>
    <property type="project" value="InterPro"/>
</dbReference>
<dbReference type="Gene3D" id="2.40.170.20">
    <property type="entry name" value="TonB-dependent receptor, beta-barrel domain"/>
    <property type="match status" value="1"/>
</dbReference>
<keyword evidence="5" id="KW-0410">Iron transport</keyword>
<evidence type="ECO:0000256" key="6">
    <source>
        <dbReference type="ARBA" id="ARBA00022692"/>
    </source>
</evidence>
<dbReference type="FunFam" id="2.170.130.10:FF:000001">
    <property type="entry name" value="Catecholate siderophore TonB-dependent receptor"/>
    <property type="match status" value="1"/>
</dbReference>
<feature type="chain" id="PRO_5018092678" evidence="17">
    <location>
        <begin position="25"/>
        <end position="704"/>
    </location>
</feature>
<evidence type="ECO:0000259" key="19">
    <source>
        <dbReference type="Pfam" id="PF07715"/>
    </source>
</evidence>
<evidence type="ECO:0000256" key="7">
    <source>
        <dbReference type="ARBA" id="ARBA00022729"/>
    </source>
</evidence>
<dbReference type="SUPFAM" id="SSF56935">
    <property type="entry name" value="Porins"/>
    <property type="match status" value="1"/>
</dbReference>
<evidence type="ECO:0000256" key="13">
    <source>
        <dbReference type="ARBA" id="ARBA00023237"/>
    </source>
</evidence>
<keyword evidence="11 14" id="KW-0472">Membrane</keyword>
<evidence type="ECO:0000256" key="16">
    <source>
        <dbReference type="RuleBase" id="RU003357"/>
    </source>
</evidence>
<dbReference type="PANTHER" id="PTHR32552:SF68">
    <property type="entry name" value="FERRICHROME OUTER MEMBRANE TRANSPORTER_PHAGE RECEPTOR"/>
    <property type="match status" value="1"/>
</dbReference>
<keyword evidence="13 14" id="KW-0998">Cell outer membrane</keyword>
<reference evidence="20 21" key="1">
    <citation type="submission" date="2018-11" db="EMBL/GenBank/DDBJ databases">
        <title>Lysobacter cryohumiis sp. nov., isolated from soil in the Tianshan Mountains, Xinjiang, China.</title>
        <authorList>
            <person name="Luo Y."/>
            <person name="Sheng H."/>
        </authorList>
    </citation>
    <scope>NUCLEOTIDE SEQUENCE [LARGE SCALE GENOMIC DNA]</scope>
    <source>
        <strain evidence="20 21">ZS60</strain>
    </source>
</reference>
<evidence type="ECO:0000256" key="14">
    <source>
        <dbReference type="PROSITE-ProRule" id="PRU01360"/>
    </source>
</evidence>
<evidence type="ECO:0000256" key="8">
    <source>
        <dbReference type="ARBA" id="ARBA00023004"/>
    </source>
</evidence>
<keyword evidence="8" id="KW-0408">Iron</keyword>
<dbReference type="GO" id="GO:0015344">
    <property type="term" value="F:siderophore uptake transmembrane transporter activity"/>
    <property type="evidence" value="ECO:0007669"/>
    <property type="project" value="TreeGrafter"/>
</dbReference>
<dbReference type="OrthoDB" id="127311at2"/>
<keyword evidence="12 20" id="KW-0675">Receptor</keyword>
<dbReference type="Proteomes" id="UP000267049">
    <property type="component" value="Unassembled WGS sequence"/>
</dbReference>
<feature type="signal peptide" evidence="17">
    <location>
        <begin position="1"/>
        <end position="24"/>
    </location>
</feature>
<evidence type="ECO:0000256" key="12">
    <source>
        <dbReference type="ARBA" id="ARBA00023170"/>
    </source>
</evidence>
<dbReference type="InterPro" id="IPR039426">
    <property type="entry name" value="TonB-dep_rcpt-like"/>
</dbReference>
<keyword evidence="7 17" id="KW-0732">Signal</keyword>
<evidence type="ECO:0000256" key="4">
    <source>
        <dbReference type="ARBA" id="ARBA00022452"/>
    </source>
</evidence>
<dbReference type="InterPro" id="IPR000531">
    <property type="entry name" value="Beta-barrel_TonB"/>
</dbReference>